<evidence type="ECO:0000313" key="3">
    <source>
        <dbReference type="Proteomes" id="UP000253744"/>
    </source>
</evidence>
<accession>A0A345IF93</accession>
<gene>
    <name evidence="2" type="ORF">DVJ83_03395</name>
</gene>
<proteinExistence type="predicted"/>
<reference evidence="2 3" key="1">
    <citation type="submission" date="2018-07" db="EMBL/GenBank/DDBJ databases">
        <title>Complete Genome and Methylome Analysis of Deinococcus wulumuqiensis NEB 479.</title>
        <authorList>
            <person name="Fomenkov A."/>
            <person name="Luyten Y."/>
            <person name="Vincze T."/>
            <person name="Anton B.P."/>
            <person name="Clark T."/>
            <person name="Roberts R.J."/>
            <person name="Morgan R.D."/>
        </authorList>
    </citation>
    <scope>NUCLEOTIDE SEQUENCE [LARGE SCALE GENOMIC DNA]</scope>
    <source>
        <strain evidence="2 3">NEB 479</strain>
    </source>
</reference>
<dbReference type="AlphaFoldDB" id="A0A345IF93"/>
<organism evidence="2 3">
    <name type="scientific">Deinococcus wulumuqiensis</name>
    <dbReference type="NCBI Taxonomy" id="980427"/>
    <lineage>
        <taxon>Bacteria</taxon>
        <taxon>Thermotogati</taxon>
        <taxon>Deinococcota</taxon>
        <taxon>Deinococci</taxon>
        <taxon>Deinococcales</taxon>
        <taxon>Deinococcaceae</taxon>
        <taxon>Deinococcus</taxon>
    </lineage>
</organism>
<name>A0A345IF93_9DEIO</name>
<dbReference type="EMBL" id="CP031158">
    <property type="protein sequence ID" value="AXG98365.1"/>
    <property type="molecule type" value="Genomic_DNA"/>
</dbReference>
<protein>
    <submittedName>
        <fullName evidence="2">Uncharacterized protein</fullName>
    </submittedName>
</protein>
<evidence type="ECO:0000313" key="2">
    <source>
        <dbReference type="EMBL" id="AXG98365.1"/>
    </source>
</evidence>
<feature type="region of interest" description="Disordered" evidence="1">
    <location>
        <begin position="81"/>
        <end position="106"/>
    </location>
</feature>
<evidence type="ECO:0000256" key="1">
    <source>
        <dbReference type="SAM" id="MobiDB-lite"/>
    </source>
</evidence>
<sequence length="106" mass="11889">MSAQSHTVLRRWTGIRRLSGCSGIGLKPYFFLLASALLRSFASRIECETTRFNRNPYHTTLKNGLDARSIFRSSVSHAARVLRSRPSPSARSHVSPRQVPRHGRAA</sequence>
<dbReference type="KEGG" id="dwu:DVJ83_03395"/>
<dbReference type="Proteomes" id="UP000253744">
    <property type="component" value="Chromosome"/>
</dbReference>